<dbReference type="PROSITE" id="PS51362">
    <property type="entry name" value="TGF_BETA_2"/>
    <property type="match status" value="1"/>
</dbReference>
<dbReference type="Gene3D" id="2.10.90.10">
    <property type="entry name" value="Cystine-knot cytokines"/>
    <property type="match status" value="1"/>
</dbReference>
<name>A0ABY6GYM4_9GAMM</name>
<gene>
    <name evidence="4" type="ORF">NX720_07660</name>
</gene>
<dbReference type="Proteomes" id="UP001163255">
    <property type="component" value="Chromosome"/>
</dbReference>
<dbReference type="Pfam" id="PF00019">
    <property type="entry name" value="TGF_beta"/>
    <property type="match status" value="1"/>
</dbReference>
<evidence type="ECO:0000259" key="3">
    <source>
        <dbReference type="PROSITE" id="PS51362"/>
    </source>
</evidence>
<dbReference type="InterPro" id="IPR001839">
    <property type="entry name" value="TGF-b_C"/>
</dbReference>
<sequence length="251" mass="27711">MFTHFQKQFFLLKGTINKQFSKESESKTLSSCFHTVVTCFFLMSGSLNAQPVAGQEELPTIRESCKEILESAECDLLDPLFDEDGLTEDSIAKAAENLKTTTGKELVVDDKLDISELLKEGPERRKRSLGAPVIKSVAGINKHNLVRTNSGTSDVCRVAEKIIDMSGMLGAHVVAPLKFNIGEAKGSCSYDITKKHFNSYATIKNFNSMYTGDSLQCVPVRFKPLMVLTSHLTEVRLTTFENAVLSEADCL</sequence>
<reference evidence="4" key="1">
    <citation type="submission" date="2022-10" db="EMBL/GenBank/DDBJ databases">
        <title>Completed Genome Sequence of two octocoral isolated bacterium, Endozoicomonas euniceicola EF212T and Endozoicomonas gorgoniicola PS125T.</title>
        <authorList>
            <person name="Chiou Y.-J."/>
            <person name="Chen Y.-H."/>
        </authorList>
    </citation>
    <scope>NUCLEOTIDE SEQUENCE</scope>
    <source>
        <strain evidence="4">EF212</strain>
    </source>
</reference>
<evidence type="ECO:0000256" key="1">
    <source>
        <dbReference type="ARBA" id="ARBA00004613"/>
    </source>
</evidence>
<dbReference type="InterPro" id="IPR029034">
    <property type="entry name" value="Cystine-knot_cytokine"/>
</dbReference>
<organism evidence="4 5">
    <name type="scientific">Endozoicomonas euniceicola</name>
    <dbReference type="NCBI Taxonomy" id="1234143"/>
    <lineage>
        <taxon>Bacteria</taxon>
        <taxon>Pseudomonadati</taxon>
        <taxon>Pseudomonadota</taxon>
        <taxon>Gammaproteobacteria</taxon>
        <taxon>Oceanospirillales</taxon>
        <taxon>Endozoicomonadaceae</taxon>
        <taxon>Endozoicomonas</taxon>
    </lineage>
</organism>
<evidence type="ECO:0000313" key="4">
    <source>
        <dbReference type="EMBL" id="UYM17775.1"/>
    </source>
</evidence>
<comment type="subcellular location">
    <subcellularLocation>
        <location evidence="1">Secreted</location>
    </subcellularLocation>
</comment>
<dbReference type="EMBL" id="CP103300">
    <property type="protein sequence ID" value="UYM17775.1"/>
    <property type="molecule type" value="Genomic_DNA"/>
</dbReference>
<feature type="domain" description="TGF-beta family profile" evidence="3">
    <location>
        <begin position="124"/>
        <end position="251"/>
    </location>
</feature>
<keyword evidence="5" id="KW-1185">Reference proteome</keyword>
<dbReference type="RefSeq" id="WP_262600473.1">
    <property type="nucleotide sequence ID" value="NZ_CP103300.1"/>
</dbReference>
<evidence type="ECO:0000313" key="5">
    <source>
        <dbReference type="Proteomes" id="UP001163255"/>
    </source>
</evidence>
<protein>
    <submittedName>
        <fullName evidence="4">TGF-beta family protein</fullName>
    </submittedName>
</protein>
<accession>A0ABY6GYM4</accession>
<dbReference type="SUPFAM" id="SSF57501">
    <property type="entry name" value="Cystine-knot cytokines"/>
    <property type="match status" value="1"/>
</dbReference>
<proteinExistence type="predicted"/>
<evidence type="ECO:0000256" key="2">
    <source>
        <dbReference type="ARBA" id="ARBA00022525"/>
    </source>
</evidence>
<keyword evidence="2" id="KW-0964">Secreted</keyword>